<dbReference type="SMART" id="SM00387">
    <property type="entry name" value="HATPase_c"/>
    <property type="match status" value="1"/>
</dbReference>
<dbReference type="InterPro" id="IPR003661">
    <property type="entry name" value="HisK_dim/P_dom"/>
</dbReference>
<comment type="catalytic activity">
    <reaction evidence="1">
        <text>ATP + protein L-histidine = ADP + protein N-phospho-L-histidine.</text>
        <dbReference type="EC" id="2.7.13.3"/>
    </reaction>
</comment>
<dbReference type="OrthoDB" id="9781208at2"/>
<dbReference type="AlphaFoldDB" id="A0A1I7EUD6"/>
<evidence type="ECO:0000259" key="6">
    <source>
        <dbReference type="PROSITE" id="PS50109"/>
    </source>
</evidence>
<dbReference type="Proteomes" id="UP000199138">
    <property type="component" value="Unassembled WGS sequence"/>
</dbReference>
<dbReference type="Gene3D" id="3.30.565.10">
    <property type="entry name" value="Histidine kinase-like ATPase, C-terminal domain"/>
    <property type="match status" value="1"/>
</dbReference>
<dbReference type="RefSeq" id="WP_093021717.1">
    <property type="nucleotide sequence ID" value="NZ_FPBK01000001.1"/>
</dbReference>
<dbReference type="InterPro" id="IPR050351">
    <property type="entry name" value="BphY/WalK/GraS-like"/>
</dbReference>
<dbReference type="STRING" id="1224947.SAMN05216480_101195"/>
<evidence type="ECO:0000313" key="7">
    <source>
        <dbReference type="EMBL" id="SFU27509.1"/>
    </source>
</evidence>
<protein>
    <recommendedName>
        <fullName evidence="2">histidine kinase</fullName>
        <ecNumber evidence="2">2.7.13.3</ecNumber>
    </recommendedName>
</protein>
<dbReference type="GO" id="GO:0000155">
    <property type="term" value="F:phosphorelay sensor kinase activity"/>
    <property type="evidence" value="ECO:0007669"/>
    <property type="project" value="InterPro"/>
</dbReference>
<dbReference type="GO" id="GO:0007234">
    <property type="term" value="P:osmosensory signaling via phosphorelay pathway"/>
    <property type="evidence" value="ECO:0007669"/>
    <property type="project" value="TreeGrafter"/>
</dbReference>
<dbReference type="PRINTS" id="PR00344">
    <property type="entry name" value="BCTRLSENSOR"/>
</dbReference>
<evidence type="ECO:0000256" key="3">
    <source>
        <dbReference type="ARBA" id="ARBA00022553"/>
    </source>
</evidence>
<evidence type="ECO:0000313" key="8">
    <source>
        <dbReference type="Proteomes" id="UP000199138"/>
    </source>
</evidence>
<dbReference type="EC" id="2.7.13.3" evidence="2"/>
<accession>A0A1I7EUD6</accession>
<dbReference type="CDD" id="cd00082">
    <property type="entry name" value="HisKA"/>
    <property type="match status" value="1"/>
</dbReference>
<keyword evidence="4" id="KW-0808">Transferase</keyword>
<dbReference type="SUPFAM" id="SSF55874">
    <property type="entry name" value="ATPase domain of HSP90 chaperone/DNA topoisomerase II/histidine kinase"/>
    <property type="match status" value="1"/>
</dbReference>
<dbReference type="PANTHER" id="PTHR42878:SF15">
    <property type="entry name" value="BACTERIOPHYTOCHROME"/>
    <property type="match status" value="1"/>
</dbReference>
<feature type="domain" description="Histidine kinase" evidence="6">
    <location>
        <begin position="142"/>
        <end position="349"/>
    </location>
</feature>
<dbReference type="InterPro" id="IPR005467">
    <property type="entry name" value="His_kinase_dom"/>
</dbReference>
<dbReference type="EMBL" id="FPBK01000001">
    <property type="protein sequence ID" value="SFU27509.1"/>
    <property type="molecule type" value="Genomic_DNA"/>
</dbReference>
<dbReference type="InterPro" id="IPR036097">
    <property type="entry name" value="HisK_dim/P_sf"/>
</dbReference>
<dbReference type="InterPro" id="IPR036890">
    <property type="entry name" value="HATPase_C_sf"/>
</dbReference>
<dbReference type="SMART" id="SM00388">
    <property type="entry name" value="HisKA"/>
    <property type="match status" value="1"/>
</dbReference>
<dbReference type="SUPFAM" id="SSF47384">
    <property type="entry name" value="Homodimeric domain of signal transducing histidine kinase"/>
    <property type="match status" value="1"/>
</dbReference>
<keyword evidence="3" id="KW-0597">Phosphoprotein</keyword>
<evidence type="ECO:0000256" key="2">
    <source>
        <dbReference type="ARBA" id="ARBA00012438"/>
    </source>
</evidence>
<dbReference type="Pfam" id="PF02518">
    <property type="entry name" value="HATPase_c"/>
    <property type="match status" value="1"/>
</dbReference>
<reference evidence="8" key="1">
    <citation type="submission" date="2016-10" db="EMBL/GenBank/DDBJ databases">
        <authorList>
            <person name="Varghese N."/>
            <person name="Submissions S."/>
        </authorList>
    </citation>
    <scope>NUCLEOTIDE SEQUENCE [LARGE SCALE GENOMIC DNA]</scope>
    <source>
        <strain evidence="8">CGMCC 1.12333</strain>
    </source>
</reference>
<keyword evidence="8" id="KW-1185">Reference proteome</keyword>
<evidence type="ECO:0000256" key="5">
    <source>
        <dbReference type="ARBA" id="ARBA00022777"/>
    </source>
</evidence>
<name>A0A1I7EUD6_9FLAO</name>
<dbReference type="GO" id="GO:0000156">
    <property type="term" value="F:phosphorelay response regulator activity"/>
    <property type="evidence" value="ECO:0007669"/>
    <property type="project" value="TreeGrafter"/>
</dbReference>
<sequence length="349" mass="40583">MNSLLKRQIRKFLTPELAENKELEKFLLAVDKSYDNFDEQSMMIQRAMKLSSEELYHANNQLRKESQAQKQVIEQLRNIINTLKLFELSSGEITDNLELDGSKLADYVNNQAKEIVTINKHRDDLLKNLEKQNEALSDYAHMVSHDLKSPLRSIDVLSLWLLEDFGEKLGEEGVRNLELIRNNVQKMEDLIIGILDYSTIDKGDTDFYDVDIDFKVKDILKTTYIPEHIEVNILDKLPVIKGDKLRLSQLFQNLIGNAIKYNDKEKGIINIGVTPKRKYWEFYIQDNGKGIEEQYFKKIFKTFEKLENNPNSTGIGLAIVKKIIEFYKGKIWLTSEIGKGTTFYFTLKK</sequence>
<dbReference type="GO" id="GO:0030295">
    <property type="term" value="F:protein kinase activator activity"/>
    <property type="evidence" value="ECO:0007669"/>
    <property type="project" value="TreeGrafter"/>
</dbReference>
<evidence type="ECO:0000256" key="4">
    <source>
        <dbReference type="ARBA" id="ARBA00022679"/>
    </source>
</evidence>
<dbReference type="InterPro" id="IPR004358">
    <property type="entry name" value="Sig_transdc_His_kin-like_C"/>
</dbReference>
<gene>
    <name evidence="7" type="ORF">SAMN05216480_101195</name>
</gene>
<dbReference type="Gene3D" id="1.10.287.130">
    <property type="match status" value="1"/>
</dbReference>
<organism evidence="7 8">
    <name type="scientific">Pustulibacterium marinum</name>
    <dbReference type="NCBI Taxonomy" id="1224947"/>
    <lineage>
        <taxon>Bacteria</taxon>
        <taxon>Pseudomonadati</taxon>
        <taxon>Bacteroidota</taxon>
        <taxon>Flavobacteriia</taxon>
        <taxon>Flavobacteriales</taxon>
        <taxon>Flavobacteriaceae</taxon>
        <taxon>Pustulibacterium</taxon>
    </lineage>
</organism>
<proteinExistence type="predicted"/>
<keyword evidence="5 7" id="KW-0418">Kinase</keyword>
<dbReference type="PROSITE" id="PS50109">
    <property type="entry name" value="HIS_KIN"/>
    <property type="match status" value="1"/>
</dbReference>
<evidence type="ECO:0000256" key="1">
    <source>
        <dbReference type="ARBA" id="ARBA00000085"/>
    </source>
</evidence>
<dbReference type="InterPro" id="IPR003594">
    <property type="entry name" value="HATPase_dom"/>
</dbReference>
<dbReference type="PANTHER" id="PTHR42878">
    <property type="entry name" value="TWO-COMPONENT HISTIDINE KINASE"/>
    <property type="match status" value="1"/>
</dbReference>
<dbReference type="FunFam" id="3.30.565.10:FF:000006">
    <property type="entry name" value="Sensor histidine kinase WalK"/>
    <property type="match status" value="1"/>
</dbReference>
<dbReference type="Pfam" id="PF00512">
    <property type="entry name" value="HisKA"/>
    <property type="match status" value="1"/>
</dbReference>